<dbReference type="InterPro" id="IPR013328">
    <property type="entry name" value="6PGD_dom2"/>
</dbReference>
<dbReference type="PANTHER" id="PTHR21708">
    <property type="entry name" value="PROBABLE 2-DEHYDROPANTOATE 2-REDUCTASE"/>
    <property type="match status" value="1"/>
</dbReference>
<dbReference type="InterPro" id="IPR013752">
    <property type="entry name" value="KPA_reductase"/>
</dbReference>
<dbReference type="FunFam" id="1.10.1040.10:FF:000017">
    <property type="entry name" value="2-dehydropantoate 2-reductase"/>
    <property type="match status" value="1"/>
</dbReference>
<comment type="function">
    <text evidence="4">Catalyzes the NADPH-dependent reduction of ketopantoate into pantoic acid.</text>
</comment>
<dbReference type="InterPro" id="IPR008927">
    <property type="entry name" value="6-PGluconate_DH-like_C_sf"/>
</dbReference>
<keyword evidence="3 4" id="KW-0560">Oxidoreductase</keyword>
<comment type="catalytic activity">
    <reaction evidence="4">
        <text>(R)-pantoate + NADP(+) = 2-dehydropantoate + NADPH + H(+)</text>
        <dbReference type="Rhea" id="RHEA:16233"/>
        <dbReference type="ChEBI" id="CHEBI:11561"/>
        <dbReference type="ChEBI" id="CHEBI:15378"/>
        <dbReference type="ChEBI" id="CHEBI:15980"/>
        <dbReference type="ChEBI" id="CHEBI:57783"/>
        <dbReference type="ChEBI" id="CHEBI:58349"/>
        <dbReference type="EC" id="1.1.1.169"/>
    </reaction>
</comment>
<dbReference type="Gene3D" id="1.10.1040.10">
    <property type="entry name" value="N-(1-d-carboxylethyl)-l-norvaline Dehydrogenase, domain 2"/>
    <property type="match status" value="1"/>
</dbReference>
<dbReference type="GO" id="GO:0008677">
    <property type="term" value="F:2-dehydropantoate 2-reductase activity"/>
    <property type="evidence" value="ECO:0007669"/>
    <property type="project" value="UniProtKB-EC"/>
</dbReference>
<dbReference type="AlphaFoldDB" id="U7QPZ9"/>
<keyword evidence="2 4" id="KW-0521">NADP</keyword>
<dbReference type="InterPro" id="IPR051402">
    <property type="entry name" value="KPR-Related"/>
</dbReference>
<dbReference type="Proteomes" id="UP000017127">
    <property type="component" value="Unassembled WGS sequence"/>
</dbReference>
<dbReference type="RefSeq" id="WP_023063990.1">
    <property type="nucleotide sequence ID" value="NZ_AUZM01000001.1"/>
</dbReference>
<organism evidence="7 8">
    <name type="scientific">Lyngbya aestuarii BL J</name>
    <dbReference type="NCBI Taxonomy" id="1348334"/>
    <lineage>
        <taxon>Bacteria</taxon>
        <taxon>Bacillati</taxon>
        <taxon>Cyanobacteriota</taxon>
        <taxon>Cyanophyceae</taxon>
        <taxon>Oscillatoriophycideae</taxon>
        <taxon>Oscillatoriales</taxon>
        <taxon>Microcoleaceae</taxon>
        <taxon>Lyngbya</taxon>
    </lineage>
</organism>
<evidence type="ECO:0000259" key="5">
    <source>
        <dbReference type="Pfam" id="PF02558"/>
    </source>
</evidence>
<evidence type="ECO:0000313" key="7">
    <source>
        <dbReference type="EMBL" id="ERT09928.1"/>
    </source>
</evidence>
<dbReference type="GO" id="GO:0005737">
    <property type="term" value="C:cytoplasm"/>
    <property type="evidence" value="ECO:0007669"/>
    <property type="project" value="TreeGrafter"/>
</dbReference>
<accession>U7QPZ9</accession>
<dbReference type="OrthoDB" id="9793586at2"/>
<dbReference type="InterPro" id="IPR003710">
    <property type="entry name" value="ApbA"/>
</dbReference>
<dbReference type="PANTHER" id="PTHR21708:SF26">
    <property type="entry name" value="2-DEHYDROPANTOATE 2-REDUCTASE"/>
    <property type="match status" value="1"/>
</dbReference>
<dbReference type="NCBIfam" id="TIGR00745">
    <property type="entry name" value="apbA_panE"/>
    <property type="match status" value="1"/>
</dbReference>
<evidence type="ECO:0000256" key="1">
    <source>
        <dbReference type="ARBA" id="ARBA00007870"/>
    </source>
</evidence>
<comment type="caution">
    <text evidence="7">The sequence shown here is derived from an EMBL/GenBank/DDBJ whole genome shotgun (WGS) entry which is preliminary data.</text>
</comment>
<comment type="similarity">
    <text evidence="1 4">Belongs to the ketopantoate reductase family.</text>
</comment>
<dbReference type="Gene3D" id="3.40.50.720">
    <property type="entry name" value="NAD(P)-binding Rossmann-like Domain"/>
    <property type="match status" value="1"/>
</dbReference>
<name>U7QPZ9_9CYAN</name>
<dbReference type="InterPro" id="IPR013332">
    <property type="entry name" value="KPR_N"/>
</dbReference>
<proteinExistence type="inferred from homology"/>
<evidence type="ECO:0000259" key="6">
    <source>
        <dbReference type="Pfam" id="PF08546"/>
    </source>
</evidence>
<dbReference type="EC" id="1.1.1.169" evidence="4"/>
<keyword evidence="4" id="KW-0566">Pantothenate biosynthesis</keyword>
<feature type="domain" description="Ketopantoate reductase N-terminal" evidence="5">
    <location>
        <begin position="6"/>
        <end position="153"/>
    </location>
</feature>
<evidence type="ECO:0000256" key="3">
    <source>
        <dbReference type="ARBA" id="ARBA00023002"/>
    </source>
</evidence>
<keyword evidence="8" id="KW-1185">Reference proteome</keyword>
<dbReference type="InterPro" id="IPR036291">
    <property type="entry name" value="NAD(P)-bd_dom_sf"/>
</dbReference>
<gene>
    <name evidence="7" type="ORF">M595_0123</name>
</gene>
<evidence type="ECO:0000313" key="8">
    <source>
        <dbReference type="Proteomes" id="UP000017127"/>
    </source>
</evidence>
<sequence length="315" mass="35429">MSTRSYAILGTGAIGGFYGAKLQQLGLDVHFLLNSDYEQVCRQGLLIESPTGSFTLFPVQAYHDPQKMPACDVVIIALKTTQNHLLPQLLPPVLKEDGVVIVLQNGLGIEPQVAEIVNSKRIIGGMCFICSNKVGKGHIRHLDYGMITIGEYQENYQPIKITPRIQKIAEDFNHAGIPTELSENLLLARWKKLVWNIPYNGLSVVLNAKTDELMNSPDSRILVEEIMREVVNAAKGCDCIIPEQFIQKMLNHTEKMTPYLTSMKLDYDRKRPLEIEAIIGNPLRMATEKGVDLPHIAMLYRQLKFLDFKNRSPDS</sequence>
<dbReference type="Pfam" id="PF08546">
    <property type="entry name" value="ApbA_C"/>
    <property type="match status" value="1"/>
</dbReference>
<dbReference type="PATRIC" id="fig|1348334.3.peg.121"/>
<feature type="domain" description="Ketopantoate reductase C-terminal" evidence="6">
    <location>
        <begin position="184"/>
        <end position="305"/>
    </location>
</feature>
<dbReference type="UniPathway" id="UPA00028">
    <property type="reaction ID" value="UER00004"/>
</dbReference>
<dbReference type="SUPFAM" id="SSF51735">
    <property type="entry name" value="NAD(P)-binding Rossmann-fold domains"/>
    <property type="match status" value="1"/>
</dbReference>
<protein>
    <recommendedName>
        <fullName evidence="4">2-dehydropantoate 2-reductase</fullName>
        <ecNumber evidence="4">1.1.1.169</ecNumber>
    </recommendedName>
    <alternativeName>
        <fullName evidence="4">Ketopantoate reductase</fullName>
    </alternativeName>
</protein>
<dbReference type="EMBL" id="AUZM01000001">
    <property type="protein sequence ID" value="ERT09928.1"/>
    <property type="molecule type" value="Genomic_DNA"/>
</dbReference>
<dbReference type="NCBIfam" id="NF004887">
    <property type="entry name" value="PRK06249.1"/>
    <property type="match status" value="1"/>
</dbReference>
<dbReference type="SUPFAM" id="SSF48179">
    <property type="entry name" value="6-phosphogluconate dehydrogenase C-terminal domain-like"/>
    <property type="match status" value="1"/>
</dbReference>
<evidence type="ECO:0000256" key="2">
    <source>
        <dbReference type="ARBA" id="ARBA00022857"/>
    </source>
</evidence>
<evidence type="ECO:0000256" key="4">
    <source>
        <dbReference type="RuleBase" id="RU362068"/>
    </source>
</evidence>
<dbReference type="Pfam" id="PF02558">
    <property type="entry name" value="ApbA"/>
    <property type="match status" value="1"/>
</dbReference>
<dbReference type="GO" id="GO:0015940">
    <property type="term" value="P:pantothenate biosynthetic process"/>
    <property type="evidence" value="ECO:0007669"/>
    <property type="project" value="UniProtKB-UniPathway"/>
</dbReference>
<reference evidence="7 8" key="1">
    <citation type="journal article" date="2013" name="Front. Microbiol.">
        <title>Comparative genomic analyses of the cyanobacterium, Lyngbya aestuarii BL J, a powerful hydrogen producer.</title>
        <authorList>
            <person name="Kothari A."/>
            <person name="Vaughn M."/>
            <person name="Garcia-Pichel F."/>
        </authorList>
    </citation>
    <scope>NUCLEOTIDE SEQUENCE [LARGE SCALE GENOMIC DNA]</scope>
    <source>
        <strain evidence="7 8">BL J</strain>
    </source>
</reference>
<comment type="pathway">
    <text evidence="4">Cofactor biosynthesis; (R)-pantothenate biosynthesis; (R)-pantoate from 3-methyl-2-oxobutanoate: step 2/2.</text>
</comment>